<dbReference type="GO" id="GO:0016567">
    <property type="term" value="P:protein ubiquitination"/>
    <property type="evidence" value="ECO:0007669"/>
    <property type="project" value="UniProtKB-UniPathway"/>
</dbReference>
<feature type="region of interest" description="Disordered" evidence="2">
    <location>
        <begin position="20"/>
        <end position="73"/>
    </location>
</feature>
<organism evidence="3 4">
    <name type="scientific">Coptis chinensis</name>
    <dbReference type="NCBI Taxonomy" id="261450"/>
    <lineage>
        <taxon>Eukaryota</taxon>
        <taxon>Viridiplantae</taxon>
        <taxon>Streptophyta</taxon>
        <taxon>Embryophyta</taxon>
        <taxon>Tracheophyta</taxon>
        <taxon>Spermatophyta</taxon>
        <taxon>Magnoliopsida</taxon>
        <taxon>Ranunculales</taxon>
        <taxon>Ranunculaceae</taxon>
        <taxon>Coptidoideae</taxon>
        <taxon>Coptis</taxon>
    </lineage>
</organism>
<dbReference type="EMBL" id="JADFTS010000002">
    <property type="protein sequence ID" value="KAF9620374.1"/>
    <property type="molecule type" value="Genomic_DNA"/>
</dbReference>
<dbReference type="OrthoDB" id="1885107at2759"/>
<evidence type="ECO:0000313" key="3">
    <source>
        <dbReference type="EMBL" id="KAF9620374.1"/>
    </source>
</evidence>
<reference evidence="3 4" key="1">
    <citation type="submission" date="2020-10" db="EMBL/GenBank/DDBJ databases">
        <title>The Coptis chinensis genome and diversification of protoberbering-type alkaloids.</title>
        <authorList>
            <person name="Wang B."/>
            <person name="Shu S."/>
            <person name="Song C."/>
            <person name="Liu Y."/>
        </authorList>
    </citation>
    <scope>NUCLEOTIDE SEQUENCE [LARGE SCALE GENOMIC DNA]</scope>
    <source>
        <strain evidence="3">HL-2020</strain>
        <tissue evidence="3">Leaf</tissue>
    </source>
</reference>
<feature type="compositionally biased region" description="Polar residues" evidence="2">
    <location>
        <begin position="20"/>
        <end position="46"/>
    </location>
</feature>
<dbReference type="SUPFAM" id="SSF56219">
    <property type="entry name" value="DNase I-like"/>
    <property type="match status" value="1"/>
</dbReference>
<dbReference type="PANTHER" id="PTHR31060:SF6">
    <property type="entry name" value="EXPRESSED PROTEIN"/>
    <property type="match status" value="1"/>
</dbReference>
<evidence type="ECO:0000256" key="2">
    <source>
        <dbReference type="SAM" id="MobiDB-lite"/>
    </source>
</evidence>
<dbReference type="Gene3D" id="3.30.710.10">
    <property type="entry name" value="Potassium Channel Kv1.1, Chain A"/>
    <property type="match status" value="1"/>
</dbReference>
<dbReference type="UniPathway" id="UPA00143"/>
<evidence type="ECO:0008006" key="5">
    <source>
        <dbReference type="Google" id="ProtNLM"/>
    </source>
</evidence>
<dbReference type="Gene3D" id="3.60.10.10">
    <property type="entry name" value="Endonuclease/exonuclease/phosphatase"/>
    <property type="match status" value="1"/>
</dbReference>
<comment type="caution">
    <text evidence="3">The sequence shown here is derived from an EMBL/GenBank/DDBJ whole genome shotgun (WGS) entry which is preliminary data.</text>
</comment>
<evidence type="ECO:0000313" key="4">
    <source>
        <dbReference type="Proteomes" id="UP000631114"/>
    </source>
</evidence>
<proteinExistence type="predicted"/>
<dbReference type="InterPro" id="IPR036691">
    <property type="entry name" value="Endo/exonu/phosph_ase_sf"/>
</dbReference>
<sequence length="582" mass="65899">MLGTSSSNNNQRKRQRVIENNLSTLANIDDSTQTDGTLTEITQKPSPTLPKPINIIITSPSPSPSPSPSRFNDPTTADVILLLRLEPLPPDLDLDLDPDSISSADSADKSTDTKLFLHSDILCRSQYFSALLSDRWQNNNNNNNHPSSSTLFNHVLKIPSSIGTTDIHLTVIQLLYTDDYMATIDSAATALSILPIALELLFEDCVRACVKFLESVPWNEEEENRVLSIIPLLREEECKELAARVLPSDNDLSEEMLYNLVLSAINNQQNIASAKLFLSKLLREFSDKDSVRRVLERAFGMSLGVMKESMEAYSSPDFRRENYELEAGQRVNLHKAMTSGRQLVWLIERMIELKVAGSAVKEWSDQGVFTWNLQKAFWDDASKNIVSGLVGVVLRCTAKLTTAVSTGAILTSRQGLQTFEVDGRFFFPIATAALVRMSILFSLQIIHCQIHFTRRNNQSKECVNFYWYSGTWSKVAANGRSGGIISMWDEEVFEVGYVNEVNEHVFVFISPHMRGKDEWLLMTNVWPNHKETFWKELEEVREWFGGLWCIGGDFNAIRFMWESRKGYKRQGGWAYCLCTTMV</sequence>
<dbReference type="AlphaFoldDB" id="A0A835IN63"/>
<name>A0A835IN63_9MAGN</name>
<accession>A0A835IN63</accession>
<dbReference type="Proteomes" id="UP000631114">
    <property type="component" value="Unassembled WGS sequence"/>
</dbReference>
<gene>
    <name evidence="3" type="ORF">IFM89_011109</name>
</gene>
<dbReference type="PANTHER" id="PTHR31060">
    <property type="entry name" value="OSJNBA0011J08.25 PROTEIN-RELATED"/>
    <property type="match status" value="1"/>
</dbReference>
<comment type="pathway">
    <text evidence="1">Protein modification; protein ubiquitination.</text>
</comment>
<evidence type="ECO:0000256" key="1">
    <source>
        <dbReference type="ARBA" id="ARBA00004906"/>
    </source>
</evidence>
<keyword evidence="4" id="KW-1185">Reference proteome</keyword>
<dbReference type="InterPro" id="IPR011333">
    <property type="entry name" value="SKP1/BTB/POZ_sf"/>
</dbReference>
<protein>
    <recommendedName>
        <fullName evidence="5">BTB/POZ domain-containing protein</fullName>
    </recommendedName>
</protein>
<dbReference type="InterPro" id="IPR038920">
    <property type="entry name" value="At3g05675-like"/>
</dbReference>